<evidence type="ECO:0000313" key="2">
    <source>
        <dbReference type="Proteomes" id="UP000005950"/>
    </source>
</evidence>
<sequence length="49" mass="5700">MKQNGNAVQGKGTPRQRFPVFYSLKSSLTVRRRFFTMKIKNKRIEGPLS</sequence>
<accession>B9Y5F6</accession>
<reference evidence="1 2" key="2">
    <citation type="submission" date="2009-02" db="EMBL/GenBank/DDBJ databases">
        <title>Draft genome sequence of Holdemania filiformis DSM 12042.</title>
        <authorList>
            <person name="Sudarsanam P."/>
            <person name="Ley R."/>
            <person name="Guruge J."/>
            <person name="Turnbaugh P.J."/>
            <person name="Mahowald M."/>
            <person name="Liep D."/>
            <person name="Gordon J."/>
        </authorList>
    </citation>
    <scope>NUCLEOTIDE SEQUENCE [LARGE SCALE GENOMIC DNA]</scope>
    <source>
        <strain evidence="1 2">DSM 12042</strain>
    </source>
</reference>
<protein>
    <submittedName>
        <fullName evidence="1">Uncharacterized protein</fullName>
    </submittedName>
</protein>
<dbReference type="AlphaFoldDB" id="B9Y5F6"/>
<gene>
    <name evidence="1" type="ORF">HOLDEFILI_01038</name>
</gene>
<proteinExistence type="predicted"/>
<name>B9Y5F6_9FIRM</name>
<dbReference type="STRING" id="545696.HOLDEFILI_01038"/>
<dbReference type="Proteomes" id="UP000005950">
    <property type="component" value="Unassembled WGS sequence"/>
</dbReference>
<evidence type="ECO:0000313" key="1">
    <source>
        <dbReference type="EMBL" id="EEF68791.1"/>
    </source>
</evidence>
<dbReference type="EMBL" id="ACCF01000058">
    <property type="protein sequence ID" value="EEF68791.1"/>
    <property type="molecule type" value="Genomic_DNA"/>
</dbReference>
<organism evidence="1 2">
    <name type="scientific">Holdemania filiformis DSM 12042</name>
    <dbReference type="NCBI Taxonomy" id="545696"/>
    <lineage>
        <taxon>Bacteria</taxon>
        <taxon>Bacillati</taxon>
        <taxon>Bacillota</taxon>
        <taxon>Erysipelotrichia</taxon>
        <taxon>Erysipelotrichales</taxon>
        <taxon>Erysipelotrichaceae</taxon>
        <taxon>Holdemania</taxon>
    </lineage>
</organism>
<reference evidence="1 2" key="1">
    <citation type="submission" date="2008-12" db="EMBL/GenBank/DDBJ databases">
        <authorList>
            <person name="Fulton L."/>
            <person name="Clifton S."/>
            <person name="Fulton B."/>
            <person name="Xu J."/>
            <person name="Minx P."/>
            <person name="Pepin K.H."/>
            <person name="Johnson M."/>
            <person name="Bhonagiri V."/>
            <person name="Nash W.E."/>
            <person name="Mardis E.R."/>
            <person name="Wilson R.K."/>
        </authorList>
    </citation>
    <scope>NUCLEOTIDE SEQUENCE [LARGE SCALE GENOMIC DNA]</scope>
    <source>
        <strain evidence="1 2">DSM 12042</strain>
    </source>
</reference>
<comment type="caution">
    <text evidence="1">The sequence shown here is derived from an EMBL/GenBank/DDBJ whole genome shotgun (WGS) entry which is preliminary data.</text>
</comment>
<dbReference type="HOGENOM" id="CLU_3136508_0_0_9"/>